<comment type="caution">
    <text evidence="1">The sequence shown here is derived from an EMBL/GenBank/DDBJ whole genome shotgun (WGS) entry which is preliminary data.</text>
</comment>
<evidence type="ECO:0000313" key="1">
    <source>
        <dbReference type="EMBL" id="RAI40718.1"/>
    </source>
</evidence>
<evidence type="ECO:0000313" key="2">
    <source>
        <dbReference type="Proteomes" id="UP000248863"/>
    </source>
</evidence>
<protein>
    <recommendedName>
        <fullName evidence="3">DUF3168 domain-containing protein</fullName>
    </recommendedName>
</protein>
<sequence length="128" mass="13500">MLSPVDLVRTHLLADPAITAAVGGRVFHLAVPQGARVPNLLVIPVSADPDETLDLDGDPVEHRVVVAARADTVAGANEIGRLVIARLGGFSGEVDGRRVELITVTGDDGEWVDELKLAVRLIDLEVAL</sequence>
<accession>A0A327KZ96</accession>
<gene>
    <name evidence="1" type="ORF">CH338_05370</name>
</gene>
<dbReference type="InterPro" id="IPR053745">
    <property type="entry name" value="Viral_Tail_Comp_sf"/>
</dbReference>
<dbReference type="Pfam" id="PF11367">
    <property type="entry name" value="Tail_completion_gp17"/>
    <property type="match status" value="1"/>
</dbReference>
<name>A0A327KZ96_9BRAD</name>
<organism evidence="1 2">
    <name type="scientific">Rhodoplanes elegans</name>
    <dbReference type="NCBI Taxonomy" id="29408"/>
    <lineage>
        <taxon>Bacteria</taxon>
        <taxon>Pseudomonadati</taxon>
        <taxon>Pseudomonadota</taxon>
        <taxon>Alphaproteobacteria</taxon>
        <taxon>Hyphomicrobiales</taxon>
        <taxon>Nitrobacteraceae</taxon>
        <taxon>Rhodoplanes</taxon>
    </lineage>
</organism>
<dbReference type="RefSeq" id="WP_111356102.1">
    <property type="nucleotide sequence ID" value="NZ_NHSK01000156.1"/>
</dbReference>
<dbReference type="AlphaFoldDB" id="A0A327KZ96"/>
<evidence type="ECO:0008006" key="3">
    <source>
        <dbReference type="Google" id="ProtNLM"/>
    </source>
</evidence>
<dbReference type="EMBL" id="NPEU01000034">
    <property type="protein sequence ID" value="RAI40718.1"/>
    <property type="molecule type" value="Genomic_DNA"/>
</dbReference>
<keyword evidence="2" id="KW-1185">Reference proteome</keyword>
<dbReference type="Proteomes" id="UP000248863">
    <property type="component" value="Unassembled WGS sequence"/>
</dbReference>
<proteinExistence type="predicted"/>
<dbReference type="Gene3D" id="3.30.2000.30">
    <property type="match status" value="1"/>
</dbReference>
<dbReference type="OrthoDB" id="7644395at2"/>
<dbReference type="InterPro" id="IPR021508">
    <property type="entry name" value="Gp17-like"/>
</dbReference>
<reference evidence="1 2" key="1">
    <citation type="submission" date="2017-07" db="EMBL/GenBank/DDBJ databases">
        <title>Draft Genome Sequences of Select Purple Nonsulfur Bacteria.</title>
        <authorList>
            <person name="Lasarre B."/>
            <person name="Mckinlay J.B."/>
        </authorList>
    </citation>
    <scope>NUCLEOTIDE SEQUENCE [LARGE SCALE GENOMIC DNA]</scope>
    <source>
        <strain evidence="1 2">DSM 11907</strain>
    </source>
</reference>